<keyword evidence="1" id="KW-0732">Signal</keyword>
<dbReference type="AlphaFoldDB" id="A0A167HCS7"/>
<dbReference type="Proteomes" id="UP000076486">
    <property type="component" value="Unassembled WGS sequence"/>
</dbReference>
<gene>
    <name evidence="2" type="ORF">N473_26510</name>
</gene>
<proteinExistence type="predicted"/>
<dbReference type="PATRIC" id="fig|1365248.3.peg.5233"/>
<protein>
    <submittedName>
        <fullName evidence="2">Uncharacterized protein</fullName>
    </submittedName>
</protein>
<accession>A0A167HCS7</accession>
<sequence>MHLKFLLIILLFQSFNALSICLPDMVDYSLEGELKRTSAVIIATPMNRTWEQDKKEPEFYSGAIYQLEVHDVIYTSSSYNLELWDPNDSGRFAPDIGQRYLMFMLENEDGSLSVDYCGNSGLLSEKEGVVPKIRSLMHERRNLDSQPGR</sequence>
<evidence type="ECO:0000256" key="1">
    <source>
        <dbReference type="SAM" id="SignalP"/>
    </source>
</evidence>
<evidence type="ECO:0000313" key="3">
    <source>
        <dbReference type="Proteomes" id="UP000076486"/>
    </source>
</evidence>
<comment type="caution">
    <text evidence="2">The sequence shown here is derived from an EMBL/GenBank/DDBJ whole genome shotgun (WGS) entry which is preliminary data.</text>
</comment>
<organism evidence="2 3">
    <name type="scientific">Pseudoalteromonas luteoviolacea CPMOR-1</name>
    <dbReference type="NCBI Taxonomy" id="1365248"/>
    <lineage>
        <taxon>Bacteria</taxon>
        <taxon>Pseudomonadati</taxon>
        <taxon>Pseudomonadota</taxon>
        <taxon>Gammaproteobacteria</taxon>
        <taxon>Alteromonadales</taxon>
        <taxon>Pseudoalteromonadaceae</taxon>
        <taxon>Pseudoalteromonas</taxon>
    </lineage>
</organism>
<feature type="chain" id="PRO_5007887508" evidence="1">
    <location>
        <begin position="20"/>
        <end position="149"/>
    </location>
</feature>
<feature type="signal peptide" evidence="1">
    <location>
        <begin position="1"/>
        <end position="19"/>
    </location>
</feature>
<name>A0A167HCS7_9GAMM</name>
<reference evidence="2 3" key="1">
    <citation type="submission" date="2013-07" db="EMBL/GenBank/DDBJ databases">
        <title>Comparative Genomic and Metabolomic Analysis of Twelve Strains of Pseudoalteromonas luteoviolacea.</title>
        <authorList>
            <person name="Vynne N.G."/>
            <person name="Mansson M."/>
            <person name="Gram L."/>
        </authorList>
    </citation>
    <scope>NUCLEOTIDE SEQUENCE [LARGE SCALE GENOMIC DNA]</scope>
    <source>
        <strain evidence="2 3">CPMOR-1</strain>
    </source>
</reference>
<dbReference type="EMBL" id="AUYC01000086">
    <property type="protein sequence ID" value="KZN57980.1"/>
    <property type="molecule type" value="Genomic_DNA"/>
</dbReference>
<evidence type="ECO:0000313" key="2">
    <source>
        <dbReference type="EMBL" id="KZN57980.1"/>
    </source>
</evidence>